<reference evidence="1" key="1">
    <citation type="submission" date="2020-03" db="EMBL/GenBank/DDBJ databases">
        <title>The deep terrestrial virosphere.</title>
        <authorList>
            <person name="Holmfeldt K."/>
            <person name="Nilsson E."/>
            <person name="Simone D."/>
            <person name="Lopez-Fernandez M."/>
            <person name="Wu X."/>
            <person name="de Brujin I."/>
            <person name="Lundin D."/>
            <person name="Andersson A."/>
            <person name="Bertilsson S."/>
            <person name="Dopson M."/>
        </authorList>
    </citation>
    <scope>NUCLEOTIDE SEQUENCE</scope>
    <source>
        <strain evidence="2">MM415A00367</strain>
        <strain evidence="1">TM448A02503</strain>
    </source>
</reference>
<dbReference type="AlphaFoldDB" id="A0A6H1ZW40"/>
<evidence type="ECO:0000313" key="1">
    <source>
        <dbReference type="EMBL" id="QJA52143.1"/>
    </source>
</evidence>
<evidence type="ECO:0000313" key="2">
    <source>
        <dbReference type="EMBL" id="QJA82844.1"/>
    </source>
</evidence>
<proteinExistence type="predicted"/>
<name>A0A6H1ZW40_9ZZZZ</name>
<dbReference type="EMBL" id="MT144316">
    <property type="protein sequence ID" value="QJA52143.1"/>
    <property type="molecule type" value="Genomic_DNA"/>
</dbReference>
<organism evidence="1">
    <name type="scientific">viral metagenome</name>
    <dbReference type="NCBI Taxonomy" id="1070528"/>
    <lineage>
        <taxon>unclassified sequences</taxon>
        <taxon>metagenomes</taxon>
        <taxon>organismal metagenomes</taxon>
    </lineage>
</organism>
<accession>A0A6H1ZW40</accession>
<gene>
    <name evidence="2" type="ORF">MM415A00367_0032</name>
    <name evidence="1" type="ORF">TM448A02503_0007</name>
</gene>
<sequence>MNRIFTFHLHETSGNQAVMLPSYFVDAEYEPVAVRIHAVTAPIREAKIDIFDDGVSIFNDQGSQHVNQTTGVISTVGSGTAVTLAAGENYEESAEDFLDSTIEVGSILTCNLVDSGGGRNYTVQLELHQVSEDDEGED</sequence>
<protein>
    <submittedName>
        <fullName evidence="1">Uncharacterized protein</fullName>
    </submittedName>
</protein>
<dbReference type="EMBL" id="MT142497">
    <property type="protein sequence ID" value="QJA82844.1"/>
    <property type="molecule type" value="Genomic_DNA"/>
</dbReference>